<dbReference type="RefSeq" id="WP_265767101.1">
    <property type="nucleotide sequence ID" value="NZ_JAGGJA010000011.1"/>
</dbReference>
<feature type="domain" description="Response regulatory" evidence="3">
    <location>
        <begin position="4"/>
        <end position="119"/>
    </location>
</feature>
<comment type="caution">
    <text evidence="4">The sequence shown here is derived from an EMBL/GenBank/DDBJ whole genome shotgun (WGS) entry which is preliminary data.</text>
</comment>
<dbReference type="Proteomes" id="UP001207918">
    <property type="component" value="Unassembled WGS sequence"/>
</dbReference>
<dbReference type="Pfam" id="PF00072">
    <property type="entry name" value="Response_reg"/>
    <property type="match status" value="1"/>
</dbReference>
<accession>A0ABT3PR35</accession>
<organism evidence="4 5">
    <name type="scientific">Fodinibius salsisoli</name>
    <dbReference type="NCBI Taxonomy" id="2820877"/>
    <lineage>
        <taxon>Bacteria</taxon>
        <taxon>Pseudomonadati</taxon>
        <taxon>Balneolota</taxon>
        <taxon>Balneolia</taxon>
        <taxon>Balneolales</taxon>
        <taxon>Balneolaceae</taxon>
        <taxon>Fodinibius</taxon>
    </lineage>
</organism>
<dbReference type="InterPro" id="IPR050595">
    <property type="entry name" value="Bact_response_regulator"/>
</dbReference>
<evidence type="ECO:0000259" key="3">
    <source>
        <dbReference type="PROSITE" id="PS50110"/>
    </source>
</evidence>
<evidence type="ECO:0000313" key="4">
    <source>
        <dbReference type="EMBL" id="MCW9708314.1"/>
    </source>
</evidence>
<keyword evidence="1 2" id="KW-0597">Phosphoprotein</keyword>
<dbReference type="PANTHER" id="PTHR44591:SF3">
    <property type="entry name" value="RESPONSE REGULATORY DOMAIN-CONTAINING PROTEIN"/>
    <property type="match status" value="1"/>
</dbReference>
<evidence type="ECO:0000313" key="5">
    <source>
        <dbReference type="Proteomes" id="UP001207918"/>
    </source>
</evidence>
<protein>
    <submittedName>
        <fullName evidence="4">Response regulator</fullName>
    </submittedName>
</protein>
<dbReference type="EMBL" id="JAGGJA010000011">
    <property type="protein sequence ID" value="MCW9708314.1"/>
    <property type="molecule type" value="Genomic_DNA"/>
</dbReference>
<proteinExistence type="predicted"/>
<feature type="modified residue" description="4-aspartylphosphate" evidence="2">
    <location>
        <position position="52"/>
    </location>
</feature>
<dbReference type="SMART" id="SM00448">
    <property type="entry name" value="REC"/>
    <property type="match status" value="1"/>
</dbReference>
<keyword evidence="5" id="KW-1185">Reference proteome</keyword>
<evidence type="ECO:0000256" key="2">
    <source>
        <dbReference type="PROSITE-ProRule" id="PRU00169"/>
    </source>
</evidence>
<reference evidence="4 5" key="1">
    <citation type="submission" date="2021-03" db="EMBL/GenBank/DDBJ databases">
        <title>Aliifodinibius sp. nov., a new bacterium isolated from saline soil.</title>
        <authorList>
            <person name="Galisteo C."/>
            <person name="De La Haba R."/>
            <person name="Sanchez-Porro C."/>
            <person name="Ventosa A."/>
        </authorList>
    </citation>
    <scope>NUCLEOTIDE SEQUENCE [LARGE SCALE GENOMIC DNA]</scope>
    <source>
        <strain evidence="4 5">1BSP15-2V2</strain>
    </source>
</reference>
<dbReference type="PANTHER" id="PTHR44591">
    <property type="entry name" value="STRESS RESPONSE REGULATOR PROTEIN 1"/>
    <property type="match status" value="1"/>
</dbReference>
<dbReference type="Gene3D" id="3.30.450.40">
    <property type="match status" value="1"/>
</dbReference>
<sequence>MNYSILVIDDDEPFHIYTKKLLEEEFTSYHARDAQEGVNILSQNSINLIVCDLHMPGLSGLELLKSLKKDGSKKQIPVLIVTNLPTIEKKEQALSSGAADIIDKSEVINNKNTLLDAIHLKLVTDLSLPAGTIDMSKKKNKLVSKLMKTAVKKDFNATAQVLCKQLKERFEVDYLSLWLMNGATLKLICSAGNVSPKNEENLAIAPEAINAIKTSRKPFLTNNVLSAEEGILKEFSQKNNLTSEIGAPLFSITERNLLMNEMHIPKEASIFGFVSLKRNKLFTTGEYNMISRLLMQAGSILWRLFSK</sequence>
<dbReference type="InterPro" id="IPR029016">
    <property type="entry name" value="GAF-like_dom_sf"/>
</dbReference>
<dbReference type="SUPFAM" id="SSF52172">
    <property type="entry name" value="CheY-like"/>
    <property type="match status" value="1"/>
</dbReference>
<dbReference type="Gene3D" id="3.40.50.2300">
    <property type="match status" value="1"/>
</dbReference>
<name>A0ABT3PR35_9BACT</name>
<evidence type="ECO:0000256" key="1">
    <source>
        <dbReference type="ARBA" id="ARBA00022553"/>
    </source>
</evidence>
<dbReference type="PROSITE" id="PS50110">
    <property type="entry name" value="RESPONSE_REGULATORY"/>
    <property type="match status" value="1"/>
</dbReference>
<dbReference type="InterPro" id="IPR001789">
    <property type="entry name" value="Sig_transdc_resp-reg_receiver"/>
</dbReference>
<dbReference type="CDD" id="cd00156">
    <property type="entry name" value="REC"/>
    <property type="match status" value="1"/>
</dbReference>
<dbReference type="InterPro" id="IPR011006">
    <property type="entry name" value="CheY-like_superfamily"/>
</dbReference>
<gene>
    <name evidence="4" type="ORF">J6I44_15715</name>
</gene>